<sequence>MENNDFASMLEESFGKKIKKGDKVTGEIVSIVDDKTIAVSLGTFTEGIMHLDHFTKDKNVTSFNGLVNVGDTIEATVTSVNEDHIYLSHLNQLADEEFKAFEGLKGTDEVIKVTVVSEAANNAGFVCKYNGVQAFLPKSLAGSAKVGEAIDVKIIEVEESRKKLVVSRKAVEQDEYQANRQAEYEKINVGDVLKGTIIKVEKYGALVKFNFVTGLLKVSEVSHDFIDITKELNVGDEIEVKVLTKENNKLELSRKALVKSSFELFAEAHTVGETIKGTVANKLPAGLLIEVAPKVKGLLHRSEYSHNPNDNYASYVKIGDEVEVAILTLDKEKERIGLSRKALMDNPWKDVNAKVGDKVEVTVNEIVPRGLRVSALGVDGFVPMSEASTERIDDLTKYFNVGDKETAEIIEINPKEWKLRLSIKRVKRAEFEKEYAKHMTSEEATTTIGDVVADELKK</sequence>
<reference evidence="5 6" key="1">
    <citation type="submission" date="2018-08" db="EMBL/GenBank/DDBJ databases">
        <title>Genomic Encyclopedia of Archaeal and Bacterial Type Strains, Phase II (KMG-II): from individual species to whole genera.</title>
        <authorList>
            <person name="Goeker M."/>
        </authorList>
    </citation>
    <scope>NUCLEOTIDE SEQUENCE [LARGE SCALE GENOMIC DNA]</scope>
    <source>
        <strain evidence="5 6">ATCC 27112</strain>
    </source>
</reference>
<name>A0A397S0X9_9MOLU</name>
<feature type="domain" description="S1 motif" evidence="4">
    <location>
        <begin position="190"/>
        <end position="255"/>
    </location>
</feature>
<evidence type="ECO:0000256" key="1">
    <source>
        <dbReference type="ARBA" id="ARBA00006767"/>
    </source>
</evidence>
<keyword evidence="6" id="KW-1185">Reference proteome</keyword>
<dbReference type="GO" id="GO:0006412">
    <property type="term" value="P:translation"/>
    <property type="evidence" value="ECO:0007669"/>
    <property type="project" value="TreeGrafter"/>
</dbReference>
<evidence type="ECO:0000256" key="2">
    <source>
        <dbReference type="ARBA" id="ARBA00022980"/>
    </source>
</evidence>
<dbReference type="SUPFAM" id="SSF50249">
    <property type="entry name" value="Nucleic acid-binding proteins"/>
    <property type="match status" value="5"/>
</dbReference>
<dbReference type="Pfam" id="PF00575">
    <property type="entry name" value="S1"/>
    <property type="match status" value="4"/>
</dbReference>
<dbReference type="GO" id="GO:0003735">
    <property type="term" value="F:structural constituent of ribosome"/>
    <property type="evidence" value="ECO:0007669"/>
    <property type="project" value="TreeGrafter"/>
</dbReference>
<evidence type="ECO:0000256" key="3">
    <source>
        <dbReference type="ARBA" id="ARBA00023274"/>
    </source>
</evidence>
<feature type="domain" description="S1 motif" evidence="4">
    <location>
        <begin position="356"/>
        <end position="424"/>
    </location>
</feature>
<feature type="domain" description="S1 motif" evidence="4">
    <location>
        <begin position="108"/>
        <end position="169"/>
    </location>
</feature>
<dbReference type="CDD" id="cd04465">
    <property type="entry name" value="S1_RPS1_repeat_ec2_hs2"/>
    <property type="match status" value="1"/>
</dbReference>
<dbReference type="GO" id="GO:0003729">
    <property type="term" value="F:mRNA binding"/>
    <property type="evidence" value="ECO:0007669"/>
    <property type="project" value="TreeGrafter"/>
</dbReference>
<dbReference type="AlphaFoldDB" id="A0A397S0X9"/>
<dbReference type="PROSITE" id="PS50126">
    <property type="entry name" value="S1"/>
    <property type="match status" value="5"/>
</dbReference>
<dbReference type="PRINTS" id="PR00681">
    <property type="entry name" value="RIBOSOMALS1"/>
</dbReference>
<organism evidence="5 6">
    <name type="scientific">Anaeroplasma bactoclasticum</name>
    <dbReference type="NCBI Taxonomy" id="2088"/>
    <lineage>
        <taxon>Bacteria</taxon>
        <taxon>Bacillati</taxon>
        <taxon>Mycoplasmatota</taxon>
        <taxon>Mollicutes</taxon>
        <taxon>Anaeroplasmatales</taxon>
        <taxon>Anaeroplasmataceae</taxon>
        <taxon>Anaeroplasma</taxon>
    </lineage>
</organism>
<dbReference type="InterPro" id="IPR003029">
    <property type="entry name" value="S1_domain"/>
</dbReference>
<proteinExistence type="inferred from homology"/>
<dbReference type="RefSeq" id="WP_162849718.1">
    <property type="nucleotide sequence ID" value="NZ_QXEV01000004.1"/>
</dbReference>
<dbReference type="Gene3D" id="2.40.50.140">
    <property type="entry name" value="Nucleic acid-binding proteins"/>
    <property type="match status" value="4"/>
</dbReference>
<evidence type="ECO:0000313" key="6">
    <source>
        <dbReference type="Proteomes" id="UP000266506"/>
    </source>
</evidence>
<evidence type="ECO:0000259" key="4">
    <source>
        <dbReference type="PROSITE" id="PS50126"/>
    </source>
</evidence>
<dbReference type="GO" id="GO:1990904">
    <property type="term" value="C:ribonucleoprotein complex"/>
    <property type="evidence" value="ECO:0007669"/>
    <property type="project" value="UniProtKB-KW"/>
</dbReference>
<dbReference type="EMBL" id="QXEV01000004">
    <property type="protein sequence ID" value="RIA78065.1"/>
    <property type="molecule type" value="Genomic_DNA"/>
</dbReference>
<feature type="domain" description="S1 motif" evidence="4">
    <location>
        <begin position="21"/>
        <end position="90"/>
    </location>
</feature>
<dbReference type="InParanoid" id="A0A397S0X9"/>
<dbReference type="PANTHER" id="PTHR10724">
    <property type="entry name" value="30S RIBOSOMAL PROTEIN S1"/>
    <property type="match status" value="1"/>
</dbReference>
<gene>
    <name evidence="5" type="ORF">EI71_00642</name>
</gene>
<dbReference type="SMART" id="SM00316">
    <property type="entry name" value="S1"/>
    <property type="match status" value="5"/>
</dbReference>
<comment type="similarity">
    <text evidence="1">Belongs to the bacterial ribosomal protein bS1 family.</text>
</comment>
<dbReference type="FunCoup" id="A0A397S0X9">
    <property type="interactions" value="385"/>
</dbReference>
<dbReference type="Proteomes" id="UP000266506">
    <property type="component" value="Unassembled WGS sequence"/>
</dbReference>
<dbReference type="InterPro" id="IPR035104">
    <property type="entry name" value="Ribosomal_protein_S1-like"/>
</dbReference>
<evidence type="ECO:0000313" key="5">
    <source>
        <dbReference type="EMBL" id="RIA78065.1"/>
    </source>
</evidence>
<dbReference type="PANTHER" id="PTHR10724:SF7">
    <property type="entry name" value="SMALL RIBOSOMAL SUBUNIT PROTEIN BS1C"/>
    <property type="match status" value="1"/>
</dbReference>
<feature type="domain" description="S1 motif" evidence="4">
    <location>
        <begin position="272"/>
        <end position="341"/>
    </location>
</feature>
<keyword evidence="3" id="KW-0687">Ribonucleoprotein</keyword>
<dbReference type="GO" id="GO:0005840">
    <property type="term" value="C:ribosome"/>
    <property type="evidence" value="ECO:0007669"/>
    <property type="project" value="UniProtKB-KW"/>
</dbReference>
<protein>
    <submittedName>
        <fullName evidence="5">Small subunit ribosomal protein S1</fullName>
    </submittedName>
</protein>
<dbReference type="InterPro" id="IPR012340">
    <property type="entry name" value="NA-bd_OB-fold"/>
</dbReference>
<accession>A0A397S0X9</accession>
<dbReference type="InterPro" id="IPR050437">
    <property type="entry name" value="Ribos_protein_bS1-like"/>
</dbReference>
<comment type="caution">
    <text evidence="5">The sequence shown here is derived from an EMBL/GenBank/DDBJ whole genome shotgun (WGS) entry which is preliminary data.</text>
</comment>
<keyword evidence="2 5" id="KW-0689">Ribosomal protein</keyword>